<comment type="subcellular location">
    <subcellularLocation>
        <location evidence="1 5">Membrane</location>
        <topology evidence="1 5">Multi-pass membrane protein</topology>
    </subcellularLocation>
</comment>
<evidence type="ECO:0000256" key="5">
    <source>
        <dbReference type="RuleBase" id="RU363107"/>
    </source>
</evidence>
<dbReference type="EMBL" id="HE573026">
    <property type="protein sequence ID" value="CCC52144.1"/>
    <property type="molecule type" value="Genomic_DNA"/>
</dbReference>
<keyword evidence="3 5" id="KW-1133">Transmembrane helix</keyword>
<keyword evidence="2 5" id="KW-0812">Transmembrane</keyword>
<evidence type="ECO:0000313" key="7">
    <source>
        <dbReference type="EMBL" id="CCC52144.1"/>
    </source>
</evidence>
<keyword evidence="4 5" id="KW-0472">Membrane</keyword>
<name>G0U3Y3_TRYVY</name>
<evidence type="ECO:0000256" key="4">
    <source>
        <dbReference type="ARBA" id="ARBA00023136"/>
    </source>
</evidence>
<accession>G0U3Y3</accession>
<evidence type="ECO:0000256" key="6">
    <source>
        <dbReference type="SAM" id="MobiDB-lite"/>
    </source>
</evidence>
<comment type="similarity">
    <text evidence="5">Belongs to the PRA1 family.</text>
</comment>
<dbReference type="AlphaFoldDB" id="G0U3Y3"/>
<sequence length="224" mass="25542">MFRAVTTPWRPSRSSAEAHQPGMEVQCVSGSNTLLWALSHTLYDIPKRFNVLHKEQLPWLDDFFNTSDFSLPHSASDVLERLNLNLPYYAANYVIALFPLVATMLLWCGTLFFLAVAFSFIVVSVAHRIATRCRDPMIYLFLVPIVAPLLYWNLTTLVTFFATSVVLIITHAVCRRPTYFDDEELEKLRPKSVQYLLMGCLMFLCLLEGGDKGVVEKESPEKVE</sequence>
<dbReference type="Pfam" id="PF03208">
    <property type="entry name" value="PRA1"/>
    <property type="match status" value="1"/>
</dbReference>
<evidence type="ECO:0000256" key="1">
    <source>
        <dbReference type="ARBA" id="ARBA00004141"/>
    </source>
</evidence>
<feature type="transmembrane region" description="Helical" evidence="5">
    <location>
        <begin position="139"/>
        <end position="172"/>
    </location>
</feature>
<dbReference type="PANTHER" id="PTHR19317">
    <property type="entry name" value="PRENYLATED RAB ACCEPTOR 1-RELATED"/>
    <property type="match status" value="1"/>
</dbReference>
<reference evidence="7" key="1">
    <citation type="journal article" date="2012" name="Proc. Natl. Acad. Sci. U.S.A.">
        <title>Antigenic diversity is generated by distinct evolutionary mechanisms in African trypanosome species.</title>
        <authorList>
            <person name="Jackson A.P."/>
            <person name="Berry A."/>
            <person name="Aslett M."/>
            <person name="Allison H.C."/>
            <person name="Burton P."/>
            <person name="Vavrova-Anderson J."/>
            <person name="Brown R."/>
            <person name="Browne H."/>
            <person name="Corton N."/>
            <person name="Hauser H."/>
            <person name="Gamble J."/>
            <person name="Gilderthorp R."/>
            <person name="Marcello L."/>
            <person name="McQuillan J."/>
            <person name="Otto T.D."/>
            <person name="Quail M.A."/>
            <person name="Sanders M.J."/>
            <person name="van Tonder A."/>
            <person name="Ginger M.L."/>
            <person name="Field M.C."/>
            <person name="Barry J.D."/>
            <person name="Hertz-Fowler C."/>
            <person name="Berriman M."/>
        </authorList>
    </citation>
    <scope>NUCLEOTIDE SEQUENCE</scope>
    <source>
        <strain evidence="7">Y486</strain>
    </source>
</reference>
<dbReference type="PANTHER" id="PTHR19317:SF0">
    <property type="entry name" value="PRENYLATED RAB ACCEPTOR PROTEIN 1"/>
    <property type="match status" value="1"/>
</dbReference>
<dbReference type="GO" id="GO:0016020">
    <property type="term" value="C:membrane"/>
    <property type="evidence" value="ECO:0007669"/>
    <property type="project" value="UniProtKB-SubCell"/>
</dbReference>
<organism evidence="7">
    <name type="scientific">Trypanosoma vivax (strain Y486)</name>
    <dbReference type="NCBI Taxonomy" id="1055687"/>
    <lineage>
        <taxon>Eukaryota</taxon>
        <taxon>Discoba</taxon>
        <taxon>Euglenozoa</taxon>
        <taxon>Kinetoplastea</taxon>
        <taxon>Metakinetoplastina</taxon>
        <taxon>Trypanosomatida</taxon>
        <taxon>Trypanosomatidae</taxon>
        <taxon>Trypanosoma</taxon>
        <taxon>Duttonella</taxon>
    </lineage>
</organism>
<dbReference type="GO" id="GO:0005794">
    <property type="term" value="C:Golgi apparatus"/>
    <property type="evidence" value="ECO:0007669"/>
    <property type="project" value="TreeGrafter"/>
</dbReference>
<dbReference type="InterPro" id="IPR004895">
    <property type="entry name" value="Prenylated_rab_accept_PRA1"/>
</dbReference>
<dbReference type="VEuPathDB" id="TriTrypDB:TvY486_1011870"/>
<evidence type="ECO:0000256" key="2">
    <source>
        <dbReference type="ARBA" id="ARBA00022692"/>
    </source>
</evidence>
<proteinExistence type="inferred from homology"/>
<feature type="transmembrane region" description="Helical" evidence="5">
    <location>
        <begin position="94"/>
        <end position="127"/>
    </location>
</feature>
<gene>
    <name evidence="7" type="ORF">TVY486_1011870</name>
</gene>
<protein>
    <recommendedName>
        <fullName evidence="5">PRA1 family protein</fullName>
    </recommendedName>
</protein>
<feature type="region of interest" description="Disordered" evidence="6">
    <location>
        <begin position="1"/>
        <end position="20"/>
    </location>
</feature>
<evidence type="ECO:0000256" key="3">
    <source>
        <dbReference type="ARBA" id="ARBA00022989"/>
    </source>
</evidence>